<reference evidence="1 2" key="1">
    <citation type="journal article" date="2024" name="Nat. Commun.">
        <title>Phylogenomics reveals the evolutionary origins of lichenization in chlorophyte algae.</title>
        <authorList>
            <person name="Puginier C."/>
            <person name="Libourel C."/>
            <person name="Otte J."/>
            <person name="Skaloud P."/>
            <person name="Haon M."/>
            <person name="Grisel S."/>
            <person name="Petersen M."/>
            <person name="Berrin J.G."/>
            <person name="Delaux P.M."/>
            <person name="Dal Grande F."/>
            <person name="Keller J."/>
        </authorList>
    </citation>
    <scope>NUCLEOTIDE SEQUENCE [LARGE SCALE GENOMIC DNA]</scope>
    <source>
        <strain evidence="1 2">SAG 2043</strain>
    </source>
</reference>
<comment type="caution">
    <text evidence="1">The sequence shown here is derived from an EMBL/GenBank/DDBJ whole genome shotgun (WGS) entry which is preliminary data.</text>
</comment>
<dbReference type="Proteomes" id="UP001489004">
    <property type="component" value="Unassembled WGS sequence"/>
</dbReference>
<proteinExistence type="predicted"/>
<gene>
    <name evidence="1" type="ORF">WJX72_012540</name>
</gene>
<accession>A0AAW1RAT6</accession>
<dbReference type="EMBL" id="JALJOR010000001">
    <property type="protein sequence ID" value="KAK9830571.1"/>
    <property type="molecule type" value="Genomic_DNA"/>
</dbReference>
<protein>
    <submittedName>
        <fullName evidence="1">Uncharacterized protein</fullName>
    </submittedName>
</protein>
<sequence>MAKALRSRALQASTSKAQCYQVYVSGVFKVHQFSMTALIIVFLGDSSDQHPASPFDANTSAAVVLKELQKTEVLLRGRCRPSEVVYTPFWDSVGYGLPEFAGRLLNFNAVVNRNVEDASITLPDKKRDYMVHLLKRLLIGVYAMELGSDAPLTPIIDEFEIASSLGRRKVLQDWWAGGGPES</sequence>
<evidence type="ECO:0000313" key="1">
    <source>
        <dbReference type="EMBL" id="KAK9830571.1"/>
    </source>
</evidence>
<dbReference type="AlphaFoldDB" id="A0AAW1RAT6"/>
<name>A0AAW1RAT6_9CHLO</name>
<keyword evidence="2" id="KW-1185">Reference proteome</keyword>
<organism evidence="1 2">
    <name type="scientific">[Myrmecia] bisecta</name>
    <dbReference type="NCBI Taxonomy" id="41462"/>
    <lineage>
        <taxon>Eukaryota</taxon>
        <taxon>Viridiplantae</taxon>
        <taxon>Chlorophyta</taxon>
        <taxon>core chlorophytes</taxon>
        <taxon>Trebouxiophyceae</taxon>
        <taxon>Trebouxiales</taxon>
        <taxon>Trebouxiaceae</taxon>
        <taxon>Myrmecia</taxon>
    </lineage>
</organism>
<evidence type="ECO:0000313" key="2">
    <source>
        <dbReference type="Proteomes" id="UP001489004"/>
    </source>
</evidence>